<sequence length="51" mass="5869">MNKLSDKLLIESYFKAKESNLDRDFCGLIKEEISRRGLLINPSKNQTILKG</sequence>
<accession>A0A221MFS6</accession>
<protein>
    <submittedName>
        <fullName evidence="1">Sporulation histidine kinase inhibitor Sda</fullName>
    </submittedName>
</protein>
<dbReference type="InterPro" id="IPR036916">
    <property type="entry name" value="Sda_sf"/>
</dbReference>
<dbReference type="Gene3D" id="1.10.287.1100">
    <property type="entry name" value="Sporulation inhibitor A"/>
    <property type="match status" value="1"/>
</dbReference>
<dbReference type="Proteomes" id="UP000204391">
    <property type="component" value="Chromosome"/>
</dbReference>
<dbReference type="SUPFAM" id="SSF100985">
    <property type="entry name" value="Sporulation inhibitor Sda"/>
    <property type="match status" value="1"/>
</dbReference>
<reference evidence="1 2" key="1">
    <citation type="journal article" date="2003" name="Int. J. Syst. Evol. Microbiol.">
        <title>Virgibacillus carmonensis sp. nov., Virgibacillus necropolis sp. nov. and Virgibacillus picturae sp. nov., three novel species isolated from deteriorated mural paintings, transfer of the species of the genus salibacillus to Virgibacillus, as Virgibacillus marismortui comb. nov. and Virgibacillus salexigens comb. nov., and emended description of the genus Virgibacillus.</title>
        <authorList>
            <person name="Heyrman J."/>
            <person name="Logan N.A."/>
            <person name="Busse H.J."/>
            <person name="Balcaen A."/>
            <person name="Lebbe L."/>
            <person name="Rodriguez-Diaz M."/>
            <person name="Swings J."/>
            <person name="De Vos P."/>
        </authorList>
    </citation>
    <scope>NUCLEOTIDE SEQUENCE [LARGE SCALE GENOMIC DNA]</scope>
    <source>
        <strain evidence="1 2">LMG 19488</strain>
    </source>
</reference>
<dbReference type="EMBL" id="CP022437">
    <property type="protein sequence ID" value="ASN06481.1"/>
    <property type="molecule type" value="Genomic_DNA"/>
</dbReference>
<organism evidence="1 2">
    <name type="scientific">Virgibacillus necropolis</name>
    <dbReference type="NCBI Taxonomy" id="163877"/>
    <lineage>
        <taxon>Bacteria</taxon>
        <taxon>Bacillati</taxon>
        <taxon>Bacillota</taxon>
        <taxon>Bacilli</taxon>
        <taxon>Bacillales</taxon>
        <taxon>Bacillaceae</taxon>
        <taxon>Virgibacillus</taxon>
    </lineage>
</organism>
<proteinExistence type="predicted"/>
<evidence type="ECO:0000313" key="2">
    <source>
        <dbReference type="Proteomes" id="UP000204391"/>
    </source>
</evidence>
<dbReference type="AlphaFoldDB" id="A0A221MFS6"/>
<dbReference type="KEGG" id="vne:CFK40_16385"/>
<keyword evidence="2" id="KW-1185">Reference proteome</keyword>
<dbReference type="Pfam" id="PF08970">
    <property type="entry name" value="Sda"/>
    <property type="match status" value="1"/>
</dbReference>
<gene>
    <name evidence="1" type="ORF">CFK40_16385</name>
</gene>
<dbReference type="InterPro" id="IPR015064">
    <property type="entry name" value="Sda"/>
</dbReference>
<dbReference type="RefSeq" id="WP_089533479.1">
    <property type="nucleotide sequence ID" value="NZ_CP022437.1"/>
</dbReference>
<dbReference type="OrthoDB" id="2933732at2"/>
<evidence type="ECO:0000313" key="1">
    <source>
        <dbReference type="EMBL" id="ASN06481.1"/>
    </source>
</evidence>
<name>A0A221MFS6_9BACI</name>